<evidence type="ECO:0000313" key="2">
    <source>
        <dbReference type="Proteomes" id="UP000318616"/>
    </source>
</evidence>
<accession>A0A552M4X7</accession>
<gene>
    <name evidence="1" type="ORF">EWV88_04700</name>
</gene>
<protein>
    <recommendedName>
        <fullName evidence="3">G8 domain-containing protein</fullName>
    </recommendedName>
</protein>
<dbReference type="AlphaFoldDB" id="A0A552M4X7"/>
<dbReference type="Proteomes" id="UP000318616">
    <property type="component" value="Unassembled WGS sequence"/>
</dbReference>
<comment type="caution">
    <text evidence="1">The sequence shown here is derived from an EMBL/GenBank/DDBJ whole genome shotgun (WGS) entry which is preliminary data.</text>
</comment>
<dbReference type="EMBL" id="SFAP01000061">
    <property type="protein sequence ID" value="TRV27521.1"/>
    <property type="molecule type" value="Genomic_DNA"/>
</dbReference>
<evidence type="ECO:0000313" key="1">
    <source>
        <dbReference type="EMBL" id="TRV27521.1"/>
    </source>
</evidence>
<proteinExistence type="predicted"/>
<feature type="non-terminal residue" evidence="1">
    <location>
        <position position="411"/>
    </location>
</feature>
<sequence length="411" mass="41340">MKTTVLINEDHGFNSTRSNVKNWVVLTLFFLLSYITKGATITSTATGGAWNATTTWVGGVVPATTDNAIIATGATVNLTAAATAVNVTVNAGGTLSIATQILTVTGTFANNGTLNGTTGRLYFGGNVTTMGTHTLTGTQIRFTGTAAQSIAGFTTTGIVNMVKTGGTATLTGNISCAGMTINSTGGSVLNLGTALTHTTTGVVTLTRGTLNGGASTLNVNVVSATAWNGSGTVFVAGTSTVNFGAAGNQTLSNNPVTNFYNLTFSNTGTKTITTNRCQVNNILSMEGNAVLSAAPTYGAAATLRYNRTAARAAGVEWITPFVASGGVQVTNTGTITMNAAKVFNASIPLSIATGATLATGNFQLTLGGNFTNSGTFTAGSSAIVINNTMATQSISGFTTTGLVSMTKTAGV</sequence>
<evidence type="ECO:0008006" key="3">
    <source>
        <dbReference type="Google" id="ProtNLM"/>
    </source>
</evidence>
<organism evidence="1 2">
    <name type="scientific">Microcystis wesenbergii Mw_MB_S_20031200_S109D</name>
    <dbReference type="NCBI Taxonomy" id="2486241"/>
    <lineage>
        <taxon>Bacteria</taxon>
        <taxon>Bacillati</taxon>
        <taxon>Cyanobacteriota</taxon>
        <taxon>Cyanophyceae</taxon>
        <taxon>Oscillatoriophycideae</taxon>
        <taxon>Chroococcales</taxon>
        <taxon>Microcystaceae</taxon>
        <taxon>Microcystis</taxon>
    </lineage>
</organism>
<reference evidence="1 2" key="1">
    <citation type="submission" date="2019-01" db="EMBL/GenBank/DDBJ databases">
        <title>Coherence of Microcystis species and biogeography revealed through population genomics.</title>
        <authorList>
            <person name="Perez-Carrascal O.M."/>
            <person name="Terrat Y."/>
            <person name="Giani A."/>
            <person name="Fortin N."/>
            <person name="Tromas N."/>
            <person name="Shapiro B.J."/>
        </authorList>
    </citation>
    <scope>NUCLEOTIDE SEQUENCE [LARGE SCALE GENOMIC DNA]</scope>
    <source>
        <strain evidence="1">Mw_MB_S_20031200_S109D</strain>
    </source>
</reference>
<name>A0A552M4X7_9CHRO</name>